<evidence type="ECO:0000256" key="1">
    <source>
        <dbReference type="ARBA" id="ARBA00034117"/>
    </source>
</evidence>
<dbReference type="InterPro" id="IPR006829">
    <property type="entry name" value="LXG_dom"/>
</dbReference>
<reference evidence="3 4" key="1">
    <citation type="submission" date="2018-06" db="EMBL/GenBank/DDBJ databases">
        <title>Genomic Encyclopedia of Type Strains, Phase IV (KMG-IV): sequencing the most valuable type-strain genomes for metagenomic binning, comparative biology and taxonomic classification.</title>
        <authorList>
            <person name="Goeker M."/>
        </authorList>
    </citation>
    <scope>NUCLEOTIDE SEQUENCE [LARGE SCALE GENOMIC DNA]</scope>
    <source>
        <strain evidence="3 4">DSM 15140</strain>
    </source>
</reference>
<dbReference type="PROSITE" id="PS51756">
    <property type="entry name" value="LXG"/>
    <property type="match status" value="1"/>
</dbReference>
<name>A0A366EEP6_9BACI</name>
<protein>
    <submittedName>
        <fullName evidence="3">WXG superfamily protein probably secreted by type VII secretion system</fullName>
    </submittedName>
</protein>
<dbReference type="Proteomes" id="UP000252254">
    <property type="component" value="Unassembled WGS sequence"/>
</dbReference>
<dbReference type="Pfam" id="PF04740">
    <property type="entry name" value="LXG"/>
    <property type="match status" value="1"/>
</dbReference>
<dbReference type="EMBL" id="QNRI01000002">
    <property type="protein sequence ID" value="RBP00788.1"/>
    <property type="molecule type" value="Genomic_DNA"/>
</dbReference>
<dbReference type="AlphaFoldDB" id="A0A366EEP6"/>
<proteinExistence type="inferred from homology"/>
<dbReference type="OrthoDB" id="2806194at2"/>
<evidence type="ECO:0000259" key="2">
    <source>
        <dbReference type="PROSITE" id="PS51756"/>
    </source>
</evidence>
<dbReference type="RefSeq" id="WP_147232385.1">
    <property type="nucleotide sequence ID" value="NZ_QNRI01000002.1"/>
</dbReference>
<feature type="domain" description="LXG" evidence="2">
    <location>
        <begin position="2"/>
        <end position="123"/>
    </location>
</feature>
<accession>A0A366EEP6</accession>
<evidence type="ECO:0000313" key="3">
    <source>
        <dbReference type="EMBL" id="RBP00788.1"/>
    </source>
</evidence>
<sequence>MPNYKVDMAEILAFEQETKQLVAVLDEQIGDVKASIDQIKQMDSFQGQAADDAKAYFEVMHRNLLPAFQGVFSQLEANITKHVRDFQEEIDTDPHAVIETGYIEDEKEMIEDRHDALKQLADK</sequence>
<feature type="non-terminal residue" evidence="3">
    <location>
        <position position="123"/>
    </location>
</feature>
<comment type="caution">
    <text evidence="3">The sequence shown here is derived from an EMBL/GenBank/DDBJ whole genome shotgun (WGS) entry which is preliminary data.</text>
</comment>
<comment type="similarity">
    <text evidence="1">In the N-terminal section; belongs to the LXG family.</text>
</comment>
<evidence type="ECO:0000313" key="4">
    <source>
        <dbReference type="Proteomes" id="UP000252254"/>
    </source>
</evidence>
<organism evidence="3 4">
    <name type="scientific">Paraliobacillus ryukyuensis</name>
    <dbReference type="NCBI Taxonomy" id="200904"/>
    <lineage>
        <taxon>Bacteria</taxon>
        <taxon>Bacillati</taxon>
        <taxon>Bacillota</taxon>
        <taxon>Bacilli</taxon>
        <taxon>Bacillales</taxon>
        <taxon>Bacillaceae</taxon>
        <taxon>Paraliobacillus</taxon>
    </lineage>
</organism>
<gene>
    <name evidence="3" type="ORF">DES48_102556</name>
</gene>
<keyword evidence="4" id="KW-1185">Reference proteome</keyword>